<feature type="domain" description="DUF4351" evidence="1">
    <location>
        <begin position="9"/>
        <end position="69"/>
    </location>
</feature>
<dbReference type="Pfam" id="PF14261">
    <property type="entry name" value="DUF4351"/>
    <property type="match status" value="1"/>
</dbReference>
<comment type="caution">
    <text evidence="2">The sequence shown here is derived from an EMBL/GenBank/DDBJ whole genome shotgun (WGS) entry which is preliminary data.</text>
</comment>
<reference evidence="2" key="1">
    <citation type="submission" date="2019-12" db="EMBL/GenBank/DDBJ databases">
        <title>High-Quality draft genome sequences of three cyanobacteria isolated from the limestone walls of the Old Cathedral of Coimbra.</title>
        <authorList>
            <person name="Tiago I."/>
            <person name="Soares F."/>
            <person name="Portugal A."/>
        </authorList>
    </citation>
    <scope>NUCLEOTIDE SEQUENCE</scope>
    <source>
        <strain evidence="2">A</strain>
    </source>
</reference>
<evidence type="ECO:0000313" key="3">
    <source>
        <dbReference type="Proteomes" id="UP000646053"/>
    </source>
</evidence>
<evidence type="ECO:0000259" key="1">
    <source>
        <dbReference type="Pfam" id="PF14261"/>
    </source>
</evidence>
<dbReference type="AlphaFoldDB" id="A0A8J8CKQ4"/>
<accession>A0A8J8CKQ4</accession>
<keyword evidence="3" id="KW-1185">Reference proteome</keyword>
<dbReference type="InterPro" id="IPR025587">
    <property type="entry name" value="DUF4351"/>
</dbReference>
<organism evidence="2 3">
    <name type="scientific">Myxacorys almedinensis A</name>
    <dbReference type="NCBI Taxonomy" id="2690445"/>
    <lineage>
        <taxon>Bacteria</taxon>
        <taxon>Bacillati</taxon>
        <taxon>Cyanobacteriota</taxon>
        <taxon>Cyanophyceae</taxon>
        <taxon>Leptolyngbyales</taxon>
        <taxon>Leptolyngbyaceae</taxon>
        <taxon>Myxacorys</taxon>
        <taxon>Myxacorys almedinensis</taxon>
    </lineage>
</organism>
<proteinExistence type="predicted"/>
<evidence type="ECO:0000313" key="2">
    <source>
        <dbReference type="EMBL" id="NDJ16895.1"/>
    </source>
</evidence>
<dbReference type="RefSeq" id="WP_162422400.1">
    <property type="nucleotide sequence ID" value="NZ_WVIE01000005.1"/>
</dbReference>
<protein>
    <submittedName>
        <fullName evidence="2">DUF4351 domain-containing protein</fullName>
    </submittedName>
</protein>
<name>A0A8J8CKQ4_9CYAN</name>
<gene>
    <name evidence="2" type="ORF">GS601_06260</name>
</gene>
<dbReference type="EMBL" id="WVIE01000005">
    <property type="protein sequence ID" value="NDJ16895.1"/>
    <property type="molecule type" value="Genomic_DNA"/>
</dbReference>
<sequence length="76" mass="8747">MVAIAWIKAIALVTRQLTRRLGHELSEEMRAAKQIPQGSRLFTLSLPMLEDLGEALLDFTRVADLEAWLEKRDRRT</sequence>
<dbReference type="Proteomes" id="UP000646053">
    <property type="component" value="Unassembled WGS sequence"/>
</dbReference>